<dbReference type="GO" id="GO:0000719">
    <property type="term" value="P:photoreactive repair"/>
    <property type="evidence" value="ECO:0007669"/>
    <property type="project" value="UniProtKB-ARBA"/>
</dbReference>
<dbReference type="Gene3D" id="1.10.579.10">
    <property type="entry name" value="DNA Cyclobutane Dipyrimidine Photolyase, subunit A, domain 3"/>
    <property type="match status" value="1"/>
</dbReference>
<dbReference type="PROSITE" id="PS00394">
    <property type="entry name" value="DNA_PHOTOLYASES_1_1"/>
    <property type="match status" value="1"/>
</dbReference>
<accession>A0A7W4KBF0</accession>
<feature type="binding site" evidence="8">
    <location>
        <begin position="371"/>
        <end position="373"/>
    </location>
    <ligand>
        <name>FAD</name>
        <dbReference type="ChEBI" id="CHEBI:57692"/>
    </ligand>
</feature>
<dbReference type="AlphaFoldDB" id="A0A7W4KBF0"/>
<evidence type="ECO:0000256" key="3">
    <source>
        <dbReference type="ARBA" id="ARBA00014046"/>
    </source>
</evidence>
<keyword evidence="4 8" id="KW-0285">Flavoprotein</keyword>
<dbReference type="InterPro" id="IPR006050">
    <property type="entry name" value="DNA_photolyase_N"/>
</dbReference>
<dbReference type="GO" id="GO:0003677">
    <property type="term" value="F:DNA binding"/>
    <property type="evidence" value="ECO:0007669"/>
    <property type="project" value="TreeGrafter"/>
</dbReference>
<keyword evidence="12" id="KW-0456">Lyase</keyword>
<comment type="catalytic activity">
    <reaction evidence="7">
        <text>cyclobutadipyrimidine (in DNA) = 2 pyrimidine residues (in DNA).</text>
        <dbReference type="EC" id="4.1.99.3"/>
    </reaction>
</comment>
<dbReference type="EMBL" id="JABEQK010000001">
    <property type="protein sequence ID" value="MBB2203833.1"/>
    <property type="molecule type" value="Genomic_DNA"/>
</dbReference>
<evidence type="ECO:0000256" key="8">
    <source>
        <dbReference type="PIRSR" id="PIRSR602081-1"/>
    </source>
</evidence>
<comment type="caution">
    <text evidence="12">The sequence shown here is derived from an EMBL/GenBank/DDBJ whole genome shotgun (WGS) entry which is preliminary data.</text>
</comment>
<dbReference type="PROSITE" id="PS51645">
    <property type="entry name" value="PHR_CRY_ALPHA_BETA"/>
    <property type="match status" value="1"/>
</dbReference>
<comment type="similarity">
    <text evidence="10">Belongs to the DNA photolyase family.</text>
</comment>
<dbReference type="GO" id="GO:0009416">
    <property type="term" value="P:response to light stimulus"/>
    <property type="evidence" value="ECO:0007669"/>
    <property type="project" value="TreeGrafter"/>
</dbReference>
<evidence type="ECO:0000256" key="10">
    <source>
        <dbReference type="RuleBase" id="RU004182"/>
    </source>
</evidence>
<name>A0A7W4KBF0_9PROT</name>
<keyword evidence="6 10" id="KW-0157">Chromophore</keyword>
<sequence length="470" mass="52182">MVTSPVIVWFRHDFRLADNAALTAAVETGAPVLCIHILEGAADQVAARWWLGRALELFDAALRQRGGGLHVFDGPAMQVLPALVAATGARAVFWNRRYDPEGRETDTRLKALLKAGGTPVQSFSGALLHEPWTVRTRTGQPYHVFGAYWRAACQMGHERSPLPAPRTIAFAAPDPGCLPPMVDAGAIGREMRATGWTDGLEAAWRPDEESAQAALARFLDGPLEEYARDRDFPARPATSCLSPFLRWGHVTPAQIREAAVARPPSGGLAKFMAELGWREFAWSVLFTRPELASRNLRPEFDAMPWRRDRDGLQAWARGRTGYPLVDAGMRQLWRTGWMHNRVRMVAASFLVKHLLIDWREGERWFARTLVDYDPASNGMNWQWVAGTGVEAAPFFRMMNPLIQSRKFDPSGAYIRAWVPELAGLADGQIHTPWLAGGAAGYPAPIVGHEAARERALSAWRGLRGPVEEEE</sequence>
<dbReference type="InterPro" id="IPR002081">
    <property type="entry name" value="Cryptochrome/DNA_photolyase_1"/>
</dbReference>
<gene>
    <name evidence="12" type="ORF">HLH27_02215</name>
</gene>
<evidence type="ECO:0000313" key="12">
    <source>
        <dbReference type="EMBL" id="MBB2203833.1"/>
    </source>
</evidence>
<dbReference type="Pfam" id="PF03441">
    <property type="entry name" value="FAD_binding_7"/>
    <property type="match status" value="1"/>
</dbReference>
<dbReference type="GO" id="GO:0071949">
    <property type="term" value="F:FAD binding"/>
    <property type="evidence" value="ECO:0007669"/>
    <property type="project" value="TreeGrafter"/>
</dbReference>
<dbReference type="PROSITE" id="PS00691">
    <property type="entry name" value="DNA_PHOTOLYASES_1_2"/>
    <property type="match status" value="1"/>
</dbReference>
<proteinExistence type="inferred from homology"/>
<evidence type="ECO:0000313" key="13">
    <source>
        <dbReference type="Proteomes" id="UP000540556"/>
    </source>
</evidence>
<feature type="domain" description="Photolyase/cryptochrome alpha/beta" evidence="11">
    <location>
        <begin position="4"/>
        <end position="128"/>
    </location>
</feature>
<dbReference type="GO" id="GO:0003904">
    <property type="term" value="F:deoxyribodipyrimidine photo-lyase activity"/>
    <property type="evidence" value="ECO:0007669"/>
    <property type="project" value="UniProtKB-EC"/>
</dbReference>
<dbReference type="SUPFAM" id="SSF48173">
    <property type="entry name" value="Cryptochrome/photolyase FAD-binding domain"/>
    <property type="match status" value="1"/>
</dbReference>
<dbReference type="Pfam" id="PF00875">
    <property type="entry name" value="DNA_photolyase"/>
    <property type="match status" value="1"/>
</dbReference>
<protein>
    <recommendedName>
        <fullName evidence="3">Deoxyribodipyrimidine photo-lyase</fullName>
        <ecNumber evidence="2">4.1.99.3</ecNumber>
    </recommendedName>
</protein>
<comment type="cofactor">
    <cofactor evidence="1">
        <name>(6R)-5,10-methylene-5,6,7,8-tetrahydrofolate</name>
        <dbReference type="ChEBI" id="CHEBI:15636"/>
    </cofactor>
</comment>
<dbReference type="Gene3D" id="1.25.40.80">
    <property type="match status" value="1"/>
</dbReference>
<evidence type="ECO:0000259" key="11">
    <source>
        <dbReference type="PROSITE" id="PS51645"/>
    </source>
</evidence>
<evidence type="ECO:0000256" key="1">
    <source>
        <dbReference type="ARBA" id="ARBA00001932"/>
    </source>
</evidence>
<evidence type="ECO:0000256" key="9">
    <source>
        <dbReference type="PIRSR" id="PIRSR602081-2"/>
    </source>
</evidence>
<dbReference type="Gene3D" id="3.40.50.620">
    <property type="entry name" value="HUPs"/>
    <property type="match status" value="1"/>
</dbReference>
<dbReference type="Proteomes" id="UP000540556">
    <property type="component" value="Unassembled WGS sequence"/>
</dbReference>
<feature type="site" description="Electron transfer via tryptophanyl radical" evidence="9">
    <location>
        <position position="305"/>
    </location>
</feature>
<organism evidence="12 13">
    <name type="scientific">Gluconacetobacter takamatsuzukensis</name>
    <dbReference type="NCBI Taxonomy" id="1286190"/>
    <lineage>
        <taxon>Bacteria</taxon>
        <taxon>Pseudomonadati</taxon>
        <taxon>Pseudomonadota</taxon>
        <taxon>Alphaproteobacteria</taxon>
        <taxon>Acetobacterales</taxon>
        <taxon>Acetobacteraceae</taxon>
        <taxon>Gluconacetobacter</taxon>
    </lineage>
</organism>
<reference evidence="12 13" key="1">
    <citation type="submission" date="2020-04" db="EMBL/GenBank/DDBJ databases">
        <title>Description of novel Gluconacetobacter.</title>
        <authorList>
            <person name="Sombolestani A."/>
        </authorList>
    </citation>
    <scope>NUCLEOTIDE SEQUENCE [LARGE SCALE GENOMIC DNA]</scope>
    <source>
        <strain evidence="12 13">LMG 27800</strain>
    </source>
</reference>
<dbReference type="InterPro" id="IPR036155">
    <property type="entry name" value="Crypto/Photolyase_N_sf"/>
</dbReference>
<keyword evidence="13" id="KW-1185">Reference proteome</keyword>
<evidence type="ECO:0000256" key="2">
    <source>
        <dbReference type="ARBA" id="ARBA00013149"/>
    </source>
</evidence>
<evidence type="ECO:0000256" key="6">
    <source>
        <dbReference type="ARBA" id="ARBA00022991"/>
    </source>
</evidence>
<keyword evidence="5 8" id="KW-0274">FAD</keyword>
<dbReference type="InterPro" id="IPR036134">
    <property type="entry name" value="Crypto/Photolyase_FAD-like_sf"/>
</dbReference>
<feature type="binding site" evidence="8">
    <location>
        <position position="271"/>
    </location>
    <ligand>
        <name>FAD</name>
        <dbReference type="ChEBI" id="CHEBI:57692"/>
    </ligand>
</feature>
<feature type="binding site" evidence="8">
    <location>
        <begin position="238"/>
        <end position="242"/>
    </location>
    <ligand>
        <name>FAD</name>
        <dbReference type="ChEBI" id="CHEBI:57692"/>
    </ligand>
</feature>
<dbReference type="InterPro" id="IPR005101">
    <property type="entry name" value="Cryptochr/Photolyase_FAD-bd"/>
</dbReference>
<evidence type="ECO:0000256" key="4">
    <source>
        <dbReference type="ARBA" id="ARBA00022630"/>
    </source>
</evidence>
<feature type="site" description="Electron transfer via tryptophanyl radical" evidence="9">
    <location>
        <position position="381"/>
    </location>
</feature>
<evidence type="ECO:0000256" key="5">
    <source>
        <dbReference type="ARBA" id="ARBA00022827"/>
    </source>
</evidence>
<dbReference type="EC" id="4.1.99.3" evidence="2"/>
<comment type="cofactor">
    <cofactor evidence="8">
        <name>FAD</name>
        <dbReference type="ChEBI" id="CHEBI:57692"/>
    </cofactor>
    <text evidence="8">Binds 1 FAD per subunit.</text>
</comment>
<dbReference type="PANTHER" id="PTHR11455">
    <property type="entry name" value="CRYPTOCHROME"/>
    <property type="match status" value="1"/>
</dbReference>
<dbReference type="InterPro" id="IPR018394">
    <property type="entry name" value="DNA_photolyase_1_CS_C"/>
</dbReference>
<dbReference type="PRINTS" id="PR00147">
    <property type="entry name" value="DNAPHOTLYASE"/>
</dbReference>
<feature type="binding site" evidence="8">
    <location>
        <position position="226"/>
    </location>
    <ligand>
        <name>FAD</name>
        <dbReference type="ChEBI" id="CHEBI:57692"/>
    </ligand>
</feature>
<dbReference type="InterPro" id="IPR014729">
    <property type="entry name" value="Rossmann-like_a/b/a_fold"/>
</dbReference>
<dbReference type="FunFam" id="1.10.579.10:FF:000003">
    <property type="entry name" value="Deoxyribodipyrimidine photo-lyase"/>
    <property type="match status" value="1"/>
</dbReference>
<dbReference type="SUPFAM" id="SSF52425">
    <property type="entry name" value="Cryptochrome/photolyase, N-terminal domain"/>
    <property type="match status" value="1"/>
</dbReference>
<feature type="site" description="Electron transfer via tryptophanyl radical" evidence="9">
    <location>
        <position position="358"/>
    </location>
</feature>
<dbReference type="PANTHER" id="PTHR11455:SF9">
    <property type="entry name" value="CRYPTOCHROME CIRCADIAN CLOCK 5 ISOFORM X1"/>
    <property type="match status" value="1"/>
</dbReference>
<evidence type="ECO:0000256" key="7">
    <source>
        <dbReference type="ARBA" id="ARBA00033999"/>
    </source>
</evidence>